<evidence type="ECO:0000256" key="7">
    <source>
        <dbReference type="ARBA" id="ARBA00019357"/>
    </source>
</evidence>
<comment type="function">
    <text evidence="1">Functions in two distinct reactions of the de novo folate biosynthetic pathway. Catalyzes the addition of a glutamate residue to dihydropteroate (7,8-dihydropteroate or H2Pte) to form dihydrofolate (7,8-dihydrofolate monoglutamate or H2Pte-Glu). Also catalyzes successive additions of L-glutamate to tetrahydrofolate or 10-formyltetrahydrofolate or 5,10-methylenetetrahydrofolate, leading to folylpolyglutamate derivatives.</text>
</comment>
<evidence type="ECO:0000256" key="8">
    <source>
        <dbReference type="ARBA" id="ARBA00022598"/>
    </source>
</evidence>
<name>A0A6I6D0E9_9GAMM</name>
<evidence type="ECO:0000256" key="12">
    <source>
        <dbReference type="ARBA" id="ARBA00022842"/>
    </source>
</evidence>
<evidence type="ECO:0000256" key="1">
    <source>
        <dbReference type="ARBA" id="ARBA00002714"/>
    </source>
</evidence>
<feature type="domain" description="Mur ligase central" evidence="23">
    <location>
        <begin position="93"/>
        <end position="313"/>
    </location>
</feature>
<evidence type="ECO:0000256" key="18">
    <source>
        <dbReference type="ARBA" id="ARBA00047808"/>
    </source>
</evidence>
<keyword evidence="8" id="KW-0436">Ligase</keyword>
<comment type="catalytic activity">
    <reaction evidence="19">
        <text>(6R)-5,10-methylenetetrahydrofolyl-(gamma-L-Glu)(n) + L-glutamate + ATP = (6R)-5,10-methylenetetrahydrofolyl-(gamma-L-Glu)(n+1) + ADP + phosphate + H(+)</text>
        <dbReference type="Rhea" id="RHEA:51912"/>
        <dbReference type="Rhea" id="RHEA-COMP:13257"/>
        <dbReference type="Rhea" id="RHEA-COMP:13258"/>
        <dbReference type="ChEBI" id="CHEBI:15378"/>
        <dbReference type="ChEBI" id="CHEBI:29985"/>
        <dbReference type="ChEBI" id="CHEBI:30616"/>
        <dbReference type="ChEBI" id="CHEBI:43474"/>
        <dbReference type="ChEBI" id="CHEBI:136572"/>
        <dbReference type="ChEBI" id="CHEBI:456216"/>
        <dbReference type="EC" id="6.3.2.17"/>
    </reaction>
</comment>
<dbReference type="Pfam" id="PF08245">
    <property type="entry name" value="Mur_ligase_M"/>
    <property type="match status" value="1"/>
</dbReference>
<dbReference type="PIRSF" id="PIRSF001563">
    <property type="entry name" value="Folylpolyglu_synth"/>
    <property type="match status" value="1"/>
</dbReference>
<evidence type="ECO:0000256" key="3">
    <source>
        <dbReference type="ARBA" id="ARBA00005150"/>
    </source>
</evidence>
<evidence type="ECO:0000256" key="10">
    <source>
        <dbReference type="ARBA" id="ARBA00022741"/>
    </source>
</evidence>
<evidence type="ECO:0000256" key="9">
    <source>
        <dbReference type="ARBA" id="ARBA00022723"/>
    </source>
</evidence>
<comment type="pathway">
    <text evidence="2">Cofactor biosynthesis; tetrahydrofolate biosynthesis; 7,8-dihydrofolate from 2-amino-4-hydroxy-6-hydroxymethyl-7,8-dihydropteridine diphosphate and 4-aminobenzoate: step 2/2.</text>
</comment>
<keyword evidence="25" id="KW-1185">Reference proteome</keyword>
<keyword evidence="9" id="KW-0479">Metal-binding</keyword>
<dbReference type="GO" id="GO:0046654">
    <property type="term" value="P:tetrahydrofolate biosynthetic process"/>
    <property type="evidence" value="ECO:0007669"/>
    <property type="project" value="UniProtKB-UniPathway"/>
</dbReference>
<accession>A0A6I6D0E9</accession>
<comment type="catalytic activity">
    <reaction evidence="18">
        <text>10-formyltetrahydrofolyl-(gamma-L-Glu)(n) + L-glutamate + ATP = 10-formyltetrahydrofolyl-(gamma-L-Glu)(n+1) + ADP + phosphate + H(+)</text>
        <dbReference type="Rhea" id="RHEA:51904"/>
        <dbReference type="Rhea" id="RHEA-COMP:13088"/>
        <dbReference type="Rhea" id="RHEA-COMP:14300"/>
        <dbReference type="ChEBI" id="CHEBI:15378"/>
        <dbReference type="ChEBI" id="CHEBI:29985"/>
        <dbReference type="ChEBI" id="CHEBI:30616"/>
        <dbReference type="ChEBI" id="CHEBI:43474"/>
        <dbReference type="ChEBI" id="CHEBI:134413"/>
        <dbReference type="ChEBI" id="CHEBI:456216"/>
        <dbReference type="EC" id="6.3.2.17"/>
    </reaction>
</comment>
<dbReference type="PANTHER" id="PTHR11136">
    <property type="entry name" value="FOLYLPOLYGLUTAMATE SYNTHASE-RELATED"/>
    <property type="match status" value="1"/>
</dbReference>
<evidence type="ECO:0000256" key="11">
    <source>
        <dbReference type="ARBA" id="ARBA00022840"/>
    </source>
</evidence>
<evidence type="ECO:0000256" key="15">
    <source>
        <dbReference type="ARBA" id="ARBA00030592"/>
    </source>
</evidence>
<reference evidence="24 25" key="1">
    <citation type="submission" date="2019-11" db="EMBL/GenBank/DDBJ databases">
        <authorList>
            <person name="Zhang J."/>
            <person name="Sun C."/>
        </authorList>
    </citation>
    <scope>NUCLEOTIDE SEQUENCE [LARGE SCALE GENOMIC DNA]</scope>
    <source>
        <strain evidence="25">sp2</strain>
    </source>
</reference>
<evidence type="ECO:0000256" key="5">
    <source>
        <dbReference type="ARBA" id="ARBA00013023"/>
    </source>
</evidence>
<dbReference type="UniPathway" id="UPA00077">
    <property type="reaction ID" value="UER00157"/>
</dbReference>
<dbReference type="EC" id="6.3.2.12" evidence="5"/>
<evidence type="ECO:0000256" key="17">
    <source>
        <dbReference type="ARBA" id="ARBA00047493"/>
    </source>
</evidence>
<evidence type="ECO:0000256" key="16">
    <source>
        <dbReference type="ARBA" id="ARBA00032510"/>
    </source>
</evidence>
<dbReference type="GO" id="GO:0008841">
    <property type="term" value="F:dihydrofolate synthase activity"/>
    <property type="evidence" value="ECO:0007669"/>
    <property type="project" value="UniProtKB-EC"/>
</dbReference>
<comment type="catalytic activity">
    <reaction evidence="17">
        <text>(6S)-5,6,7,8-tetrahydrofolyl-(gamma-L-Glu)(n) + L-glutamate + ATP = (6S)-5,6,7,8-tetrahydrofolyl-(gamma-L-Glu)(n+1) + ADP + phosphate + H(+)</text>
        <dbReference type="Rhea" id="RHEA:10580"/>
        <dbReference type="Rhea" id="RHEA-COMP:14738"/>
        <dbReference type="Rhea" id="RHEA-COMP:14740"/>
        <dbReference type="ChEBI" id="CHEBI:15378"/>
        <dbReference type="ChEBI" id="CHEBI:29985"/>
        <dbReference type="ChEBI" id="CHEBI:30616"/>
        <dbReference type="ChEBI" id="CHEBI:43474"/>
        <dbReference type="ChEBI" id="CHEBI:141005"/>
        <dbReference type="ChEBI" id="CHEBI:456216"/>
        <dbReference type="EC" id="6.3.2.17"/>
    </reaction>
</comment>
<dbReference type="Proteomes" id="UP000427716">
    <property type="component" value="Chromosome"/>
</dbReference>
<dbReference type="InterPro" id="IPR001645">
    <property type="entry name" value="Folylpolyglutamate_synth"/>
</dbReference>
<keyword evidence="11" id="KW-0067">ATP-binding</keyword>
<keyword evidence="12" id="KW-0460">Magnesium</keyword>
<feature type="region of interest" description="Disordered" evidence="21">
    <location>
        <begin position="19"/>
        <end position="45"/>
    </location>
</feature>
<keyword evidence="13" id="KW-0289">Folate biosynthesis</keyword>
<evidence type="ECO:0000256" key="2">
    <source>
        <dbReference type="ARBA" id="ARBA00004799"/>
    </source>
</evidence>
<protein>
    <recommendedName>
        <fullName evidence="7">Dihydrofolate synthase/folylpolyglutamate synthase</fullName>
        <ecNumber evidence="5">6.3.2.12</ecNumber>
        <ecNumber evidence="6">6.3.2.17</ecNumber>
    </recommendedName>
    <alternativeName>
        <fullName evidence="16">Folylpoly-gamma-glutamate synthetase-dihydrofolate synthetase</fullName>
    </alternativeName>
    <alternativeName>
        <fullName evidence="14">Folylpolyglutamate synthetase</fullName>
    </alternativeName>
    <alternativeName>
        <fullName evidence="15">Tetrahydrofolylpolyglutamate synthase</fullName>
    </alternativeName>
</protein>
<dbReference type="Pfam" id="PF02875">
    <property type="entry name" value="Mur_ligase_C"/>
    <property type="match status" value="1"/>
</dbReference>
<evidence type="ECO:0000256" key="21">
    <source>
        <dbReference type="SAM" id="MobiDB-lite"/>
    </source>
</evidence>
<comment type="pathway">
    <text evidence="3">Cofactor biosynthesis; tetrahydrofolylpolyglutamate biosynthesis.</text>
</comment>
<dbReference type="SUPFAM" id="SSF53623">
    <property type="entry name" value="MurD-like peptide ligases, catalytic domain"/>
    <property type="match status" value="1"/>
</dbReference>
<dbReference type="EC" id="6.3.2.17" evidence="6"/>
<evidence type="ECO:0000256" key="14">
    <source>
        <dbReference type="ARBA" id="ARBA00030048"/>
    </source>
</evidence>
<dbReference type="Gene3D" id="3.90.190.20">
    <property type="entry name" value="Mur ligase, C-terminal domain"/>
    <property type="match status" value="1"/>
</dbReference>
<organism evidence="24 25">
    <name type="scientific">Guyparkeria halophila</name>
    <dbReference type="NCBI Taxonomy" id="47960"/>
    <lineage>
        <taxon>Bacteria</taxon>
        <taxon>Pseudomonadati</taxon>
        <taxon>Pseudomonadota</taxon>
        <taxon>Gammaproteobacteria</taxon>
        <taxon>Chromatiales</taxon>
        <taxon>Thioalkalibacteraceae</taxon>
        <taxon>Guyparkeria</taxon>
    </lineage>
</organism>
<dbReference type="NCBIfam" id="TIGR01499">
    <property type="entry name" value="folC"/>
    <property type="match status" value="1"/>
</dbReference>
<dbReference type="GO" id="GO:0004326">
    <property type="term" value="F:tetrahydrofolylpolyglutamate synthase activity"/>
    <property type="evidence" value="ECO:0007669"/>
    <property type="project" value="UniProtKB-EC"/>
</dbReference>
<evidence type="ECO:0000256" key="19">
    <source>
        <dbReference type="ARBA" id="ARBA00049035"/>
    </source>
</evidence>
<sequence>MTNCRRPWPCWSPTCRKRTCPARAPPPPRDNERRSANPARDLPGADVVSRPVDAWLEALLERDPNRIEPGVERCRRITRDLVGDRPAACVITVAGTNGKGSSVMMASAICRAAGYRVGSYTSPHLIDVRERFLIDGEMVDADALVRAFERIEGHPDSDALTYFEWLTVAAFLVFAEAGVDVWVLEVGLGGRLDAVNALDADLALITAIGLDHQDWLGEGREAIGVEKAGILRAGQPAVYVDPDPVDSVAQSAARLGADMLSLGTDFSVSADCPNPDEVEQPVFGLVRGTRVTCLPRPALAGRHQWNNAAGVVVLLQHPGSPLAIPDEAVRQGLETVRLAGRLERFVDRGRTVIFDVAHNVEAARTLAEALEAKPAGRRLAVFSALDDKPIESVVQVLADCFDAWWIAPLAEPRAAGIGRIESALAKAGVDRVNREADLSGAYNAALAEASEIDEIVVFGSFHVVGPLRARLDTRDNAGH</sequence>
<evidence type="ECO:0000256" key="13">
    <source>
        <dbReference type="ARBA" id="ARBA00022909"/>
    </source>
</evidence>
<evidence type="ECO:0000259" key="22">
    <source>
        <dbReference type="Pfam" id="PF02875"/>
    </source>
</evidence>
<evidence type="ECO:0000313" key="25">
    <source>
        <dbReference type="Proteomes" id="UP000427716"/>
    </source>
</evidence>
<evidence type="ECO:0000313" key="24">
    <source>
        <dbReference type="EMBL" id="QGT78378.1"/>
    </source>
</evidence>
<evidence type="ECO:0000256" key="6">
    <source>
        <dbReference type="ARBA" id="ARBA00013025"/>
    </source>
</evidence>
<dbReference type="PANTHER" id="PTHR11136:SF0">
    <property type="entry name" value="DIHYDROFOLATE SYNTHETASE-RELATED"/>
    <property type="match status" value="1"/>
</dbReference>
<dbReference type="InterPro" id="IPR036565">
    <property type="entry name" value="Mur-like_cat_sf"/>
</dbReference>
<dbReference type="InterPro" id="IPR004101">
    <property type="entry name" value="Mur_ligase_C"/>
</dbReference>
<comment type="catalytic activity">
    <reaction evidence="20">
        <text>7,8-dihydropteroate + L-glutamate + ATP = 7,8-dihydrofolate + ADP + phosphate + H(+)</text>
        <dbReference type="Rhea" id="RHEA:23584"/>
        <dbReference type="ChEBI" id="CHEBI:15378"/>
        <dbReference type="ChEBI" id="CHEBI:17839"/>
        <dbReference type="ChEBI" id="CHEBI:29985"/>
        <dbReference type="ChEBI" id="CHEBI:30616"/>
        <dbReference type="ChEBI" id="CHEBI:43474"/>
        <dbReference type="ChEBI" id="CHEBI:57451"/>
        <dbReference type="ChEBI" id="CHEBI:456216"/>
        <dbReference type="EC" id="6.3.2.12"/>
    </reaction>
</comment>
<dbReference type="GO" id="GO:0046872">
    <property type="term" value="F:metal ion binding"/>
    <property type="evidence" value="ECO:0007669"/>
    <property type="project" value="UniProtKB-KW"/>
</dbReference>
<feature type="domain" description="Mur ligase C-terminal" evidence="22">
    <location>
        <begin position="340"/>
        <end position="461"/>
    </location>
</feature>
<dbReference type="SUPFAM" id="SSF53244">
    <property type="entry name" value="MurD-like peptide ligases, peptide-binding domain"/>
    <property type="match status" value="1"/>
</dbReference>
<keyword evidence="10" id="KW-0547">Nucleotide-binding</keyword>
<dbReference type="AlphaFoldDB" id="A0A6I6D0E9"/>
<gene>
    <name evidence="24" type="ORF">GM160_05405</name>
</gene>
<proteinExistence type="inferred from homology"/>
<dbReference type="Gene3D" id="3.40.1190.10">
    <property type="entry name" value="Mur-like, catalytic domain"/>
    <property type="match status" value="1"/>
</dbReference>
<comment type="similarity">
    <text evidence="4">Belongs to the folylpolyglutamate synthase family.</text>
</comment>
<dbReference type="GO" id="GO:0005524">
    <property type="term" value="F:ATP binding"/>
    <property type="evidence" value="ECO:0007669"/>
    <property type="project" value="UniProtKB-KW"/>
</dbReference>
<evidence type="ECO:0000256" key="20">
    <source>
        <dbReference type="ARBA" id="ARBA00049161"/>
    </source>
</evidence>
<dbReference type="InterPro" id="IPR036615">
    <property type="entry name" value="Mur_ligase_C_dom_sf"/>
</dbReference>
<dbReference type="InterPro" id="IPR013221">
    <property type="entry name" value="Mur_ligase_cen"/>
</dbReference>
<dbReference type="EMBL" id="CP046415">
    <property type="protein sequence ID" value="QGT78378.1"/>
    <property type="molecule type" value="Genomic_DNA"/>
</dbReference>
<evidence type="ECO:0000256" key="4">
    <source>
        <dbReference type="ARBA" id="ARBA00008276"/>
    </source>
</evidence>
<dbReference type="KEGG" id="ghl:GM160_05405"/>
<dbReference type="GO" id="GO:0046656">
    <property type="term" value="P:folic acid biosynthetic process"/>
    <property type="evidence" value="ECO:0007669"/>
    <property type="project" value="UniProtKB-KW"/>
</dbReference>
<dbReference type="GO" id="GO:0005737">
    <property type="term" value="C:cytoplasm"/>
    <property type="evidence" value="ECO:0007669"/>
    <property type="project" value="TreeGrafter"/>
</dbReference>
<evidence type="ECO:0000259" key="23">
    <source>
        <dbReference type="Pfam" id="PF08245"/>
    </source>
</evidence>